<reference evidence="3 4" key="1">
    <citation type="submission" date="2017-12" db="EMBL/GenBank/DDBJ databases">
        <title>Sequencing, de novo assembly and annotation of complete genome of a new Thraustochytrid species, strain FCC1311.</title>
        <authorList>
            <person name="Sedici K."/>
            <person name="Godart F."/>
            <person name="Aiese Cigliano R."/>
            <person name="Sanseverino W."/>
            <person name="Barakat M."/>
            <person name="Ortet P."/>
            <person name="Marechal E."/>
            <person name="Cagnac O."/>
            <person name="Amato A."/>
        </authorList>
    </citation>
    <scope>NUCLEOTIDE SEQUENCE [LARGE SCALE GENOMIC DNA]</scope>
</reference>
<keyword evidence="4" id="KW-1185">Reference proteome</keyword>
<accession>A0A2R5G405</accession>
<dbReference type="AlphaFoldDB" id="A0A2R5G405"/>
<name>A0A2R5G405_9STRA</name>
<dbReference type="OrthoDB" id="196613at2759"/>
<organism evidence="3 4">
    <name type="scientific">Hondaea fermentalgiana</name>
    <dbReference type="NCBI Taxonomy" id="2315210"/>
    <lineage>
        <taxon>Eukaryota</taxon>
        <taxon>Sar</taxon>
        <taxon>Stramenopiles</taxon>
        <taxon>Bigyra</taxon>
        <taxon>Labyrinthulomycetes</taxon>
        <taxon>Thraustochytrida</taxon>
        <taxon>Thraustochytriidae</taxon>
        <taxon>Hondaea</taxon>
    </lineage>
</organism>
<dbReference type="Proteomes" id="UP000241890">
    <property type="component" value="Unassembled WGS sequence"/>
</dbReference>
<dbReference type="EMBL" id="BEYU01000006">
    <property type="protein sequence ID" value="GBG24508.1"/>
    <property type="molecule type" value="Genomic_DNA"/>
</dbReference>
<keyword evidence="1" id="KW-0732">Signal</keyword>
<dbReference type="InParanoid" id="A0A2R5G405"/>
<feature type="region of interest" description="Disordered" evidence="2">
    <location>
        <begin position="245"/>
        <end position="271"/>
    </location>
</feature>
<dbReference type="CDD" id="cd01427">
    <property type="entry name" value="HAD_like"/>
    <property type="match status" value="1"/>
</dbReference>
<gene>
    <name evidence="3" type="ORF">FCC1311_007262</name>
</gene>
<dbReference type="Gene3D" id="3.40.50.1000">
    <property type="entry name" value="HAD superfamily/HAD-like"/>
    <property type="match status" value="1"/>
</dbReference>
<evidence type="ECO:0000256" key="1">
    <source>
        <dbReference type="ARBA" id="ARBA00022729"/>
    </source>
</evidence>
<proteinExistence type="predicted"/>
<protein>
    <submittedName>
        <fullName evidence="3">Uncharacterized protein</fullName>
    </submittedName>
</protein>
<comment type="caution">
    <text evidence="3">The sequence shown here is derived from an EMBL/GenBank/DDBJ whole genome shotgun (WGS) entry which is preliminary data.</text>
</comment>
<evidence type="ECO:0000313" key="4">
    <source>
        <dbReference type="Proteomes" id="UP000241890"/>
    </source>
</evidence>
<evidence type="ECO:0000256" key="2">
    <source>
        <dbReference type="SAM" id="MobiDB-lite"/>
    </source>
</evidence>
<dbReference type="InterPro" id="IPR036412">
    <property type="entry name" value="HAD-like_sf"/>
</dbReference>
<feature type="compositionally biased region" description="Basic and acidic residues" evidence="2">
    <location>
        <begin position="245"/>
        <end position="270"/>
    </location>
</feature>
<evidence type="ECO:0000313" key="3">
    <source>
        <dbReference type="EMBL" id="GBG24508.1"/>
    </source>
</evidence>
<dbReference type="SUPFAM" id="SSF56784">
    <property type="entry name" value="HAD-like"/>
    <property type="match status" value="1"/>
</dbReference>
<dbReference type="Pfam" id="PF11019">
    <property type="entry name" value="DUF2608"/>
    <property type="match status" value="1"/>
</dbReference>
<sequence>MSTLRLEGADALGELLSKMAAEGTLGSHTAICFDFDRTLTNGLATVSGEKAVRGGAETIKGLEDARAAGAKLFIITARSPRKMVIESLRASLASAQHMLEPFFTSNQDDKGDDDDDDGQEEDIEVFEFAGHQIARGGCLYATGYQKAFGLLHILDHTNGAITEVIFVDDAVTNCYNVHQQMVEAAAPCTSVWWDPYEEEMQSRSMIPEHSGSSDFNFAAFLETQLETFGISPDVRAERQAEYKARELEEGREDLNAREETDPKPLQDLESKNAGLAALLMRNAPQ</sequence>
<dbReference type="InterPro" id="IPR023214">
    <property type="entry name" value="HAD_sf"/>
</dbReference>
<dbReference type="InterPro" id="IPR022565">
    <property type="entry name" value="DUF2608"/>
</dbReference>